<reference evidence="1 2" key="2">
    <citation type="journal article" date="2016" name="ISME J.">
        <title>Characterization of the first cultured representative of Verrucomicrobia subdivision 5 indicates the proposal of a novel phylum.</title>
        <authorList>
            <person name="Spring S."/>
            <person name="Bunk B."/>
            <person name="Sproer C."/>
            <person name="Schumann P."/>
            <person name="Rohde M."/>
            <person name="Tindall B.J."/>
            <person name="Klenk H.P."/>
        </authorList>
    </citation>
    <scope>NUCLEOTIDE SEQUENCE [LARGE SCALE GENOMIC DNA]</scope>
    <source>
        <strain evidence="1 2">L21-Fru-AB</strain>
    </source>
</reference>
<keyword evidence="2" id="KW-1185">Reference proteome</keyword>
<protein>
    <recommendedName>
        <fullName evidence="3">DUF393 domain-containing protein</fullName>
    </recommendedName>
</protein>
<gene>
    <name evidence="1" type="ORF">L21SP4_00812</name>
</gene>
<reference evidence="2" key="1">
    <citation type="submission" date="2015-02" db="EMBL/GenBank/DDBJ databases">
        <title>Description and complete genome sequence of the first cultured representative of the subdivision 5 of the Verrucomicrobia phylum.</title>
        <authorList>
            <person name="Spring S."/>
            <person name="Bunk B."/>
            <person name="Sproer C."/>
            <person name="Klenk H.-P."/>
        </authorList>
    </citation>
    <scope>NUCLEOTIDE SEQUENCE [LARGE SCALE GENOMIC DNA]</scope>
    <source>
        <strain evidence="2">L21-Fru-AB</strain>
    </source>
</reference>
<dbReference type="KEGG" id="vbl:L21SP4_00812"/>
<dbReference type="EMBL" id="CP010904">
    <property type="protein sequence ID" value="AKJ64075.1"/>
    <property type="molecule type" value="Genomic_DNA"/>
</dbReference>
<dbReference type="GO" id="GO:0015035">
    <property type="term" value="F:protein-disulfide reductase activity"/>
    <property type="evidence" value="ECO:0007669"/>
    <property type="project" value="InterPro"/>
</dbReference>
<proteinExistence type="predicted"/>
<sequence length="116" mass="13269">MLTILYDGQCPICRAAVRRLQRRDHDAALSYINIRDEVFDAADWGLRKRDVESVLHAVGPQGRVWRGFDAVREAGRATGARWVALSELPVLRSFCEMLYRLALLLRSRLTAEEGRE</sequence>
<dbReference type="OrthoDB" id="5294764at2"/>
<dbReference type="InterPro" id="IPR007263">
    <property type="entry name" value="DCC1-like"/>
</dbReference>
<dbReference type="STRING" id="1307763.L21SP4_00812"/>
<evidence type="ECO:0000313" key="2">
    <source>
        <dbReference type="Proteomes" id="UP000035268"/>
    </source>
</evidence>
<dbReference type="RefSeq" id="WP_052881441.1">
    <property type="nucleotide sequence ID" value="NZ_CP010904.1"/>
</dbReference>
<dbReference type="PANTHER" id="PTHR34290">
    <property type="entry name" value="SI:CH73-390P7.2"/>
    <property type="match status" value="1"/>
</dbReference>
<evidence type="ECO:0000313" key="1">
    <source>
        <dbReference type="EMBL" id="AKJ64075.1"/>
    </source>
</evidence>
<dbReference type="Proteomes" id="UP000035268">
    <property type="component" value="Chromosome"/>
</dbReference>
<dbReference type="AlphaFoldDB" id="A0A0G3EGZ2"/>
<dbReference type="InterPro" id="IPR044691">
    <property type="entry name" value="DCC1_Trx"/>
</dbReference>
<dbReference type="PANTHER" id="PTHR34290:SF2">
    <property type="entry name" value="OS04G0668800 PROTEIN"/>
    <property type="match status" value="1"/>
</dbReference>
<dbReference type="Pfam" id="PF04134">
    <property type="entry name" value="DCC1-like"/>
    <property type="match status" value="1"/>
</dbReference>
<evidence type="ECO:0008006" key="3">
    <source>
        <dbReference type="Google" id="ProtNLM"/>
    </source>
</evidence>
<accession>A0A0G3EGZ2</accession>
<organism evidence="1 2">
    <name type="scientific">Kiritimatiella glycovorans</name>
    <dbReference type="NCBI Taxonomy" id="1307763"/>
    <lineage>
        <taxon>Bacteria</taxon>
        <taxon>Pseudomonadati</taxon>
        <taxon>Kiritimatiellota</taxon>
        <taxon>Kiritimatiellia</taxon>
        <taxon>Kiritimatiellales</taxon>
        <taxon>Kiritimatiellaceae</taxon>
        <taxon>Kiritimatiella</taxon>
    </lineage>
</organism>
<name>A0A0G3EGZ2_9BACT</name>